<accession>V9ELW1</accession>
<protein>
    <submittedName>
        <fullName evidence="2">Uncharacterized protein</fullName>
    </submittedName>
</protein>
<name>V9ELW1_PHYNI</name>
<evidence type="ECO:0000256" key="1">
    <source>
        <dbReference type="SAM" id="MobiDB-lite"/>
    </source>
</evidence>
<evidence type="ECO:0000313" key="2">
    <source>
        <dbReference type="EMBL" id="ETI40250.1"/>
    </source>
</evidence>
<feature type="region of interest" description="Disordered" evidence="1">
    <location>
        <begin position="49"/>
        <end position="108"/>
    </location>
</feature>
<evidence type="ECO:0000313" key="3">
    <source>
        <dbReference type="Proteomes" id="UP000018721"/>
    </source>
</evidence>
<dbReference type="HOGENOM" id="CLU_2202219_0_0_1"/>
<dbReference type="AlphaFoldDB" id="V9ELW1"/>
<reference evidence="2 3" key="1">
    <citation type="submission" date="2013-11" db="EMBL/GenBank/DDBJ databases">
        <title>The Genome Sequence of Phytophthora parasitica P1569.</title>
        <authorList>
            <consortium name="The Broad Institute Genomics Platform"/>
            <person name="Russ C."/>
            <person name="Tyler B."/>
            <person name="Panabieres F."/>
            <person name="Shan W."/>
            <person name="Tripathy S."/>
            <person name="Grunwald N."/>
            <person name="Machado M."/>
            <person name="Johnson C.S."/>
            <person name="Arredondo F."/>
            <person name="Hong C."/>
            <person name="Coffey M."/>
            <person name="Young S.K."/>
            <person name="Zeng Q."/>
            <person name="Gargeya S."/>
            <person name="Fitzgerald M."/>
            <person name="Abouelleil A."/>
            <person name="Alvarado L."/>
            <person name="Chapman S.B."/>
            <person name="Gainer-Dewar J."/>
            <person name="Goldberg J."/>
            <person name="Griggs A."/>
            <person name="Gujja S."/>
            <person name="Hansen M."/>
            <person name="Howarth C."/>
            <person name="Imamovic A."/>
            <person name="Ireland A."/>
            <person name="Larimer J."/>
            <person name="McCowan C."/>
            <person name="Murphy C."/>
            <person name="Pearson M."/>
            <person name="Poon T.W."/>
            <person name="Priest M."/>
            <person name="Roberts A."/>
            <person name="Saif S."/>
            <person name="Shea T."/>
            <person name="Sykes S."/>
            <person name="Wortman J."/>
            <person name="Nusbaum C."/>
            <person name="Birren B."/>
        </authorList>
    </citation>
    <scope>NUCLEOTIDE SEQUENCE [LARGE SCALE GENOMIC DNA]</scope>
    <source>
        <strain evidence="2 3">P1569</strain>
    </source>
</reference>
<dbReference type="EMBL" id="ANIZ01002473">
    <property type="protein sequence ID" value="ETI40250.1"/>
    <property type="molecule type" value="Genomic_DNA"/>
</dbReference>
<keyword evidence="3" id="KW-1185">Reference proteome</keyword>
<dbReference type="OrthoDB" id="10339435at2759"/>
<comment type="caution">
    <text evidence="2">The sequence shown here is derived from an EMBL/GenBank/DDBJ whole genome shotgun (WGS) entry which is preliminary data.</text>
</comment>
<feature type="region of interest" description="Disordered" evidence="1">
    <location>
        <begin position="1"/>
        <end position="22"/>
    </location>
</feature>
<sequence>MANFLHGTPEKPPPVTEQNNLSEKETIAMRARKGKGAIKNTLKAVVSDGEKRLNDDGQTQLDESMDKEDDVESEDLACHDEGDVPMSEQGSELPMDLNMTEQEGLAML</sequence>
<feature type="compositionally biased region" description="Acidic residues" evidence="1">
    <location>
        <begin position="63"/>
        <end position="75"/>
    </location>
</feature>
<organism evidence="2 3">
    <name type="scientific">Phytophthora nicotianae P1569</name>
    <dbReference type="NCBI Taxonomy" id="1317065"/>
    <lineage>
        <taxon>Eukaryota</taxon>
        <taxon>Sar</taxon>
        <taxon>Stramenopiles</taxon>
        <taxon>Oomycota</taxon>
        <taxon>Peronosporomycetes</taxon>
        <taxon>Peronosporales</taxon>
        <taxon>Peronosporaceae</taxon>
        <taxon>Phytophthora</taxon>
    </lineage>
</organism>
<gene>
    <name evidence="2" type="ORF">F443_14298</name>
</gene>
<proteinExistence type="predicted"/>
<dbReference type="Proteomes" id="UP000018721">
    <property type="component" value="Unassembled WGS sequence"/>
</dbReference>
<dbReference type="eggNOG" id="ENOG502RH0U">
    <property type="taxonomic scope" value="Eukaryota"/>
</dbReference>